<dbReference type="Gene3D" id="3.40.50.720">
    <property type="entry name" value="NAD(P)-binding Rossmann-like Domain"/>
    <property type="match status" value="1"/>
</dbReference>
<dbReference type="FunFam" id="1.10.1040.10:FF:000017">
    <property type="entry name" value="2-dehydropantoate 2-reductase"/>
    <property type="match status" value="1"/>
</dbReference>
<dbReference type="SUPFAM" id="SSF51735">
    <property type="entry name" value="NAD(P)-binding Rossmann-fold domains"/>
    <property type="match status" value="1"/>
</dbReference>
<reference evidence="3" key="2">
    <citation type="submission" date="2020-09" db="EMBL/GenBank/DDBJ databases">
        <authorList>
            <person name="Sun Q."/>
            <person name="Ohkuma M."/>
        </authorList>
    </citation>
    <scope>NUCLEOTIDE SEQUENCE</scope>
    <source>
        <strain evidence="3">JCM 19831</strain>
    </source>
</reference>
<organism evidence="3 4">
    <name type="scientific">Dactylosporangium sucinum</name>
    <dbReference type="NCBI Taxonomy" id="1424081"/>
    <lineage>
        <taxon>Bacteria</taxon>
        <taxon>Bacillati</taxon>
        <taxon>Actinomycetota</taxon>
        <taxon>Actinomycetes</taxon>
        <taxon>Micromonosporales</taxon>
        <taxon>Micromonosporaceae</taxon>
        <taxon>Dactylosporangium</taxon>
    </lineage>
</organism>
<evidence type="ECO:0000259" key="2">
    <source>
        <dbReference type="Pfam" id="PF08546"/>
    </source>
</evidence>
<feature type="domain" description="Ketopantoate reductase N-terminal" evidence="1">
    <location>
        <begin position="4"/>
        <end position="170"/>
    </location>
</feature>
<dbReference type="RefSeq" id="WP_190257205.1">
    <property type="nucleotide sequence ID" value="NZ_BMPI01000091.1"/>
</dbReference>
<dbReference type="InterPro" id="IPR013752">
    <property type="entry name" value="KPA_reductase"/>
</dbReference>
<name>A0A917X6T0_9ACTN</name>
<dbReference type="PANTHER" id="PTHR21708">
    <property type="entry name" value="PROBABLE 2-DEHYDROPANTOATE 2-REDUCTASE"/>
    <property type="match status" value="1"/>
</dbReference>
<evidence type="ECO:0000313" key="4">
    <source>
        <dbReference type="Proteomes" id="UP000642070"/>
    </source>
</evidence>
<dbReference type="SUPFAM" id="SSF48179">
    <property type="entry name" value="6-phosphogluconate dehydrogenase C-terminal domain-like"/>
    <property type="match status" value="1"/>
</dbReference>
<reference evidence="3" key="1">
    <citation type="journal article" date="2014" name="Int. J. Syst. Evol. Microbiol.">
        <title>Complete genome sequence of Corynebacterium casei LMG S-19264T (=DSM 44701T), isolated from a smear-ripened cheese.</title>
        <authorList>
            <consortium name="US DOE Joint Genome Institute (JGI-PGF)"/>
            <person name="Walter F."/>
            <person name="Albersmeier A."/>
            <person name="Kalinowski J."/>
            <person name="Ruckert C."/>
        </authorList>
    </citation>
    <scope>NUCLEOTIDE SEQUENCE</scope>
    <source>
        <strain evidence="3">JCM 19831</strain>
    </source>
</reference>
<dbReference type="InterPro" id="IPR013328">
    <property type="entry name" value="6PGD_dom2"/>
</dbReference>
<dbReference type="Pfam" id="PF02558">
    <property type="entry name" value="ApbA"/>
    <property type="match status" value="1"/>
</dbReference>
<dbReference type="NCBIfam" id="NF005089">
    <property type="entry name" value="PRK06522.1-4"/>
    <property type="match status" value="1"/>
</dbReference>
<proteinExistence type="predicted"/>
<comment type="caution">
    <text evidence="3">The sequence shown here is derived from an EMBL/GenBank/DDBJ whole genome shotgun (WGS) entry which is preliminary data.</text>
</comment>
<dbReference type="EMBL" id="BMPI01000091">
    <property type="protein sequence ID" value="GGM83054.1"/>
    <property type="molecule type" value="Genomic_DNA"/>
</dbReference>
<feature type="domain" description="Ketopantoate reductase C-terminal" evidence="2">
    <location>
        <begin position="197"/>
        <end position="315"/>
    </location>
</feature>
<sequence length="327" mass="33385">MTRVAVVGAGAVGGVIGVRLAAAGHETSVLARGATLAAIRSGGWRLHTAAGTVTVGNVTAGDDPAALGPQDVVFLTVKAHALPGLAPSLAPLLGPDTVVVPALNGVPWWFFDGLGGPHDGLRLHAVDPGGSVAGTLGTHRILGCVVHLSASVPAPGEVRLAAGDGLILGEPGGGDSERLRRTAALLDGFTVTLSDRIQRDIWYKLWGNMTVNPISALTGATADKILDDELVNGFSHAVMREAAAIGARIGCPIEQSPADRNAVTRRLGAFKTSMLQDAEAGRPIELDAMLTAVREIAGAVGVPTPALDALLGVTRLAARERGLYPLP</sequence>
<protein>
    <submittedName>
        <fullName evidence="3">2-dehydropantoate 2-reductase</fullName>
    </submittedName>
</protein>
<dbReference type="Pfam" id="PF08546">
    <property type="entry name" value="ApbA_C"/>
    <property type="match status" value="1"/>
</dbReference>
<dbReference type="InterPro" id="IPR008927">
    <property type="entry name" value="6-PGluconate_DH-like_C_sf"/>
</dbReference>
<dbReference type="Proteomes" id="UP000642070">
    <property type="component" value="Unassembled WGS sequence"/>
</dbReference>
<dbReference type="AlphaFoldDB" id="A0A917X6T0"/>
<dbReference type="PANTHER" id="PTHR21708:SF45">
    <property type="entry name" value="2-DEHYDROPANTOATE 2-REDUCTASE"/>
    <property type="match status" value="1"/>
</dbReference>
<dbReference type="InterPro" id="IPR013332">
    <property type="entry name" value="KPR_N"/>
</dbReference>
<dbReference type="GO" id="GO:0005737">
    <property type="term" value="C:cytoplasm"/>
    <property type="evidence" value="ECO:0007669"/>
    <property type="project" value="TreeGrafter"/>
</dbReference>
<dbReference type="InterPro" id="IPR036291">
    <property type="entry name" value="NAD(P)-bd_dom_sf"/>
</dbReference>
<dbReference type="InterPro" id="IPR051402">
    <property type="entry name" value="KPR-Related"/>
</dbReference>
<evidence type="ECO:0000313" key="3">
    <source>
        <dbReference type="EMBL" id="GGM83054.1"/>
    </source>
</evidence>
<evidence type="ECO:0000259" key="1">
    <source>
        <dbReference type="Pfam" id="PF02558"/>
    </source>
</evidence>
<accession>A0A917X6T0</accession>
<gene>
    <name evidence="3" type="primary">panE-2</name>
    <name evidence="3" type="ORF">GCM10007977_100550</name>
</gene>
<keyword evidence="4" id="KW-1185">Reference proteome</keyword>
<dbReference type="Gene3D" id="1.10.1040.10">
    <property type="entry name" value="N-(1-d-carboxylethyl)-l-norvaline Dehydrogenase, domain 2"/>
    <property type="match status" value="1"/>
</dbReference>